<reference evidence="2 3" key="1">
    <citation type="journal article" date="2010" name="Science">
        <title>Genome expansion and gene loss in powdery mildew fungi reveal tradeoffs in extreme parasitism.</title>
        <authorList>
            <person name="Spanu P.D."/>
            <person name="Abbott J.C."/>
            <person name="Amselem J."/>
            <person name="Burgis T.A."/>
            <person name="Soanes D.M."/>
            <person name="Stueber K."/>
            <person name="Ver Loren van Themaat E."/>
            <person name="Brown J.K.M."/>
            <person name="Butcher S.A."/>
            <person name="Gurr S.J."/>
            <person name="Lebrun M.-H."/>
            <person name="Ridout C.J."/>
            <person name="Schulze-Lefert P."/>
            <person name="Talbot N.J."/>
            <person name="Ahmadinejad N."/>
            <person name="Ametz C."/>
            <person name="Barton G.R."/>
            <person name="Benjdia M."/>
            <person name="Bidzinski P."/>
            <person name="Bindschedler L.V."/>
            <person name="Both M."/>
            <person name="Brewer M.T."/>
            <person name="Cadle-Davidson L."/>
            <person name="Cadle-Davidson M.M."/>
            <person name="Collemare J."/>
            <person name="Cramer R."/>
            <person name="Frenkel O."/>
            <person name="Godfrey D."/>
            <person name="Harriman J."/>
            <person name="Hoede C."/>
            <person name="King B.C."/>
            <person name="Klages S."/>
            <person name="Kleemann J."/>
            <person name="Knoll D."/>
            <person name="Koti P.S."/>
            <person name="Kreplak J."/>
            <person name="Lopez-Ruiz F.J."/>
            <person name="Lu X."/>
            <person name="Maekawa T."/>
            <person name="Mahanil S."/>
            <person name="Micali C."/>
            <person name="Milgroom M.G."/>
            <person name="Montana G."/>
            <person name="Noir S."/>
            <person name="O'Connell R.J."/>
            <person name="Oberhaensli S."/>
            <person name="Parlange F."/>
            <person name="Pedersen C."/>
            <person name="Quesneville H."/>
            <person name="Reinhardt R."/>
            <person name="Rott M."/>
            <person name="Sacristan S."/>
            <person name="Schmidt S.M."/>
            <person name="Schoen M."/>
            <person name="Skamnioti P."/>
            <person name="Sommer H."/>
            <person name="Stephens A."/>
            <person name="Takahara H."/>
            <person name="Thordal-Christensen H."/>
            <person name="Vigouroux M."/>
            <person name="Wessling R."/>
            <person name="Wicker T."/>
            <person name="Panstruga R."/>
        </authorList>
    </citation>
    <scope>NUCLEOTIDE SEQUENCE [LARGE SCALE GENOMIC DNA]</scope>
    <source>
        <strain evidence="2">DH14</strain>
    </source>
</reference>
<protein>
    <submittedName>
        <fullName evidence="2">Putative effector protein</fullName>
    </submittedName>
</protein>
<sequence length="111" mass="12753">MRLLPLASFIALMSHLISVSAVYKYICPSKTKFTTLEMGNLREKISSPRLVSILKIFKVKEFLPTPLTERLLMAVIAYKYLLTLNYITKMIKVYEIGGDRTSNCELKYVLD</sequence>
<dbReference type="AlphaFoldDB" id="N1JBQ7"/>
<dbReference type="OrthoDB" id="3609667at2759"/>
<evidence type="ECO:0000256" key="1">
    <source>
        <dbReference type="SAM" id="SignalP"/>
    </source>
</evidence>
<evidence type="ECO:0000313" key="3">
    <source>
        <dbReference type="Proteomes" id="UP000015441"/>
    </source>
</evidence>
<name>N1JBQ7_BLUG1</name>
<dbReference type="Proteomes" id="UP000015441">
    <property type="component" value="Unassembled WGS sequence"/>
</dbReference>
<organism evidence="2 3">
    <name type="scientific">Blumeria graminis f. sp. hordei (strain DH14)</name>
    <name type="common">Barley powdery mildew</name>
    <name type="synonym">Oidium monilioides f. sp. hordei</name>
    <dbReference type="NCBI Taxonomy" id="546991"/>
    <lineage>
        <taxon>Eukaryota</taxon>
        <taxon>Fungi</taxon>
        <taxon>Dikarya</taxon>
        <taxon>Ascomycota</taxon>
        <taxon>Pezizomycotina</taxon>
        <taxon>Leotiomycetes</taxon>
        <taxon>Erysiphales</taxon>
        <taxon>Erysiphaceae</taxon>
        <taxon>Blumeria</taxon>
        <taxon>Blumeria hordei</taxon>
    </lineage>
</organism>
<feature type="signal peptide" evidence="1">
    <location>
        <begin position="1"/>
        <end position="21"/>
    </location>
</feature>
<feature type="chain" id="PRO_5005690567" evidence="1">
    <location>
        <begin position="22"/>
        <end position="111"/>
    </location>
</feature>
<evidence type="ECO:0000313" key="2">
    <source>
        <dbReference type="EMBL" id="CCU75352.1"/>
    </source>
</evidence>
<comment type="caution">
    <text evidence="2">The sequence shown here is derived from an EMBL/GenBank/DDBJ whole genome shotgun (WGS) entry which is preliminary data.</text>
</comment>
<dbReference type="HOGENOM" id="CLU_2157955_0_0_1"/>
<accession>N1JBQ7</accession>
<dbReference type="InParanoid" id="N1JBQ7"/>
<keyword evidence="1" id="KW-0732">Signal</keyword>
<gene>
    <name evidence="2" type="ORF">BGHDH14_bghG001240000001001</name>
</gene>
<proteinExistence type="predicted"/>
<keyword evidence="3" id="KW-1185">Reference proteome</keyword>
<dbReference type="EMBL" id="CAUH01001240">
    <property type="protein sequence ID" value="CCU75352.1"/>
    <property type="molecule type" value="Genomic_DNA"/>
</dbReference>